<keyword evidence="1" id="KW-1133">Transmembrane helix</keyword>
<dbReference type="Proteomes" id="UP001291623">
    <property type="component" value="Unassembled WGS sequence"/>
</dbReference>
<feature type="transmembrane region" description="Helical" evidence="1">
    <location>
        <begin position="27"/>
        <end position="51"/>
    </location>
</feature>
<evidence type="ECO:0000256" key="1">
    <source>
        <dbReference type="SAM" id="Phobius"/>
    </source>
</evidence>
<keyword evidence="1" id="KW-0812">Transmembrane</keyword>
<dbReference type="SUPFAM" id="SSF101148">
    <property type="entry name" value="Plant invertase/pectin methylesterase inhibitor"/>
    <property type="match status" value="1"/>
</dbReference>
<name>A0AAE1RGK4_9SOLA</name>
<gene>
    <name evidence="2" type="ORF">RND71_029830</name>
</gene>
<dbReference type="EMBL" id="JAVYJV010000016">
    <property type="protein sequence ID" value="KAK4350517.1"/>
    <property type="molecule type" value="Genomic_DNA"/>
</dbReference>
<dbReference type="Gene3D" id="1.20.140.40">
    <property type="entry name" value="Invertase/pectin methylesterase inhibitor family protein"/>
    <property type="match status" value="1"/>
</dbReference>
<reference evidence="2" key="1">
    <citation type="submission" date="2023-12" db="EMBL/GenBank/DDBJ databases">
        <title>Genome assembly of Anisodus tanguticus.</title>
        <authorList>
            <person name="Wang Y.-J."/>
        </authorList>
    </citation>
    <scope>NUCLEOTIDE SEQUENCE</scope>
    <source>
        <strain evidence="2">KB-2021</strain>
        <tissue evidence="2">Leaf</tissue>
    </source>
</reference>
<protein>
    <submittedName>
        <fullName evidence="2">Uncharacterized protein</fullName>
    </submittedName>
</protein>
<organism evidence="2 3">
    <name type="scientific">Anisodus tanguticus</name>
    <dbReference type="NCBI Taxonomy" id="243964"/>
    <lineage>
        <taxon>Eukaryota</taxon>
        <taxon>Viridiplantae</taxon>
        <taxon>Streptophyta</taxon>
        <taxon>Embryophyta</taxon>
        <taxon>Tracheophyta</taxon>
        <taxon>Spermatophyta</taxon>
        <taxon>Magnoliopsida</taxon>
        <taxon>eudicotyledons</taxon>
        <taxon>Gunneridae</taxon>
        <taxon>Pentapetalae</taxon>
        <taxon>asterids</taxon>
        <taxon>lamiids</taxon>
        <taxon>Solanales</taxon>
        <taxon>Solanaceae</taxon>
        <taxon>Solanoideae</taxon>
        <taxon>Hyoscyameae</taxon>
        <taxon>Anisodus</taxon>
    </lineage>
</organism>
<proteinExistence type="predicted"/>
<accession>A0AAE1RGK4</accession>
<sequence>MDESINNKYKESLLQDEKSSSRTKRKLRLIICLLTLFTLIIAAIISTSIILKQKIESKSLSYYPTNAITSVCDLISEGSYSCFDSIATLYYSYESQSPISSWLNRDKINPSRVFILSLYASRIKLENVALSLEKTISEEHMSKSETVGILRNCKGMIKFSLKQLNESEISLGIDPDEKILEINKVVWDLQRWIGEAMGQVQRCVDSLEEIPSTVEIREQSYVVQNYMRNSREILRKVDDIFDLFYPRIGSALGSLVSEFEYGLAPSPHRRAQYPPEAHTDLARKWTHRRVNKDETRDVLAIRREALGHQESYMLAYNTSQDPTASNAEKVLAEKFSRINIESMNVASLGRYDVVADRKPDVLTTDMPSSSLHVVDPYYPVMNFDMSSSSMSGHEVPHYQTTTIVTLDGSFRKFASFEPLSFTGLAQRFIADLPAFSRHSSPTWRRLIFTDDAAETQVVVAQRRPKRERRATRCGTGGHRY</sequence>
<evidence type="ECO:0000313" key="2">
    <source>
        <dbReference type="EMBL" id="KAK4350517.1"/>
    </source>
</evidence>
<dbReference type="InterPro" id="IPR035513">
    <property type="entry name" value="Invertase/methylesterase_inhib"/>
</dbReference>
<dbReference type="AlphaFoldDB" id="A0AAE1RGK4"/>
<evidence type="ECO:0000313" key="3">
    <source>
        <dbReference type="Proteomes" id="UP001291623"/>
    </source>
</evidence>
<comment type="caution">
    <text evidence="2">The sequence shown here is derived from an EMBL/GenBank/DDBJ whole genome shotgun (WGS) entry which is preliminary data.</text>
</comment>
<keyword evidence="3" id="KW-1185">Reference proteome</keyword>
<keyword evidence="1" id="KW-0472">Membrane</keyword>